<dbReference type="GO" id="GO:0006888">
    <property type="term" value="P:endoplasmic reticulum to Golgi vesicle-mediated transport"/>
    <property type="evidence" value="ECO:0007669"/>
    <property type="project" value="InterPro"/>
</dbReference>
<accession>A0A4P9YYA4</accession>
<evidence type="ECO:0000256" key="5">
    <source>
        <dbReference type="ARBA" id="ARBA00023136"/>
    </source>
</evidence>
<feature type="transmembrane region" description="Helical" evidence="7">
    <location>
        <begin position="12"/>
        <end position="30"/>
    </location>
</feature>
<dbReference type="PANTHER" id="PTHR21493">
    <property type="entry name" value="CGI-141-RELATED/LIPASE CONTAINING PROTEIN"/>
    <property type="match status" value="1"/>
</dbReference>
<keyword evidence="3 7" id="KW-1133">Transmembrane helix</keyword>
<evidence type="ECO:0000256" key="1">
    <source>
        <dbReference type="ARBA" id="ARBA00004653"/>
    </source>
</evidence>
<protein>
    <recommendedName>
        <fullName evidence="10">Vesicle transport protein</fullName>
    </recommendedName>
</protein>
<dbReference type="InterPro" id="IPR045176">
    <property type="entry name" value="Got1"/>
</dbReference>
<evidence type="ECO:0000313" key="9">
    <source>
        <dbReference type="Proteomes" id="UP000278143"/>
    </source>
</evidence>
<name>A0A4P9YYA4_9FUNG</name>
<dbReference type="OrthoDB" id="204784at2759"/>
<evidence type="ECO:0000256" key="3">
    <source>
        <dbReference type="ARBA" id="ARBA00022989"/>
    </source>
</evidence>
<sequence length="139" mass="14982">MWDISETQKIGAAVAAFGGVLIFLGVLLFFDAGLIAIGNILLIGGGVAFHGINNTGRFFAQRRRIPGAICFFVGVAVVFLKWPIIGMLIELFGFINLFADFFPYLISILRRLPLIGTILNAPGLRTLVDRITSGATSPV</sequence>
<dbReference type="GO" id="GO:0042147">
    <property type="term" value="P:retrograde transport, endosome to Golgi"/>
    <property type="evidence" value="ECO:0007669"/>
    <property type="project" value="InterPro"/>
</dbReference>
<dbReference type="Proteomes" id="UP000278143">
    <property type="component" value="Unassembled WGS sequence"/>
</dbReference>
<dbReference type="GO" id="GO:0000139">
    <property type="term" value="C:Golgi membrane"/>
    <property type="evidence" value="ECO:0007669"/>
    <property type="project" value="UniProtKB-SubCell"/>
</dbReference>
<keyword evidence="4" id="KW-0333">Golgi apparatus</keyword>
<evidence type="ECO:0000256" key="4">
    <source>
        <dbReference type="ARBA" id="ARBA00023034"/>
    </source>
</evidence>
<feature type="transmembrane region" description="Helical" evidence="7">
    <location>
        <begin position="36"/>
        <end position="53"/>
    </location>
</feature>
<evidence type="ECO:0000256" key="7">
    <source>
        <dbReference type="SAM" id="Phobius"/>
    </source>
</evidence>
<dbReference type="PANTHER" id="PTHR21493:SF9">
    <property type="entry name" value="GOLGI TRANSPORT PROTEIN 1-RELATED"/>
    <property type="match status" value="1"/>
</dbReference>
<proteinExistence type="inferred from homology"/>
<dbReference type="EMBL" id="KZ989888">
    <property type="protein sequence ID" value="RKP25086.1"/>
    <property type="molecule type" value="Genomic_DNA"/>
</dbReference>
<feature type="transmembrane region" description="Helical" evidence="7">
    <location>
        <begin position="65"/>
        <end position="85"/>
    </location>
</feature>
<reference evidence="9" key="1">
    <citation type="journal article" date="2018" name="Nat. Microbiol.">
        <title>Leveraging single-cell genomics to expand the fungal tree of life.</title>
        <authorList>
            <person name="Ahrendt S.R."/>
            <person name="Quandt C.A."/>
            <person name="Ciobanu D."/>
            <person name="Clum A."/>
            <person name="Salamov A."/>
            <person name="Andreopoulos B."/>
            <person name="Cheng J.F."/>
            <person name="Woyke T."/>
            <person name="Pelin A."/>
            <person name="Henrissat B."/>
            <person name="Reynolds N.K."/>
            <person name="Benny G.L."/>
            <person name="Smith M.E."/>
            <person name="James T.Y."/>
            <person name="Grigoriev I.V."/>
        </authorList>
    </citation>
    <scope>NUCLEOTIDE SEQUENCE [LARGE SCALE GENOMIC DNA]</scope>
    <source>
        <strain evidence="9">Benny S71-1</strain>
    </source>
</reference>
<keyword evidence="9" id="KW-1185">Reference proteome</keyword>
<evidence type="ECO:0000256" key="6">
    <source>
        <dbReference type="ARBA" id="ARBA00025799"/>
    </source>
</evidence>
<dbReference type="GO" id="GO:0005829">
    <property type="term" value="C:cytosol"/>
    <property type="evidence" value="ECO:0007669"/>
    <property type="project" value="GOC"/>
</dbReference>
<organism evidence="8 9">
    <name type="scientific">Syncephalis pseudoplumigaleata</name>
    <dbReference type="NCBI Taxonomy" id="1712513"/>
    <lineage>
        <taxon>Eukaryota</taxon>
        <taxon>Fungi</taxon>
        <taxon>Fungi incertae sedis</taxon>
        <taxon>Zoopagomycota</taxon>
        <taxon>Zoopagomycotina</taxon>
        <taxon>Zoopagomycetes</taxon>
        <taxon>Zoopagales</taxon>
        <taxon>Piptocephalidaceae</taxon>
        <taxon>Syncephalis</taxon>
    </lineage>
</organism>
<comment type="similarity">
    <text evidence="6">Belongs to the GOT1 family.</text>
</comment>
<gene>
    <name evidence="8" type="ORF">SYNPS1DRAFT_29164</name>
</gene>
<dbReference type="Pfam" id="PF04178">
    <property type="entry name" value="Got1"/>
    <property type="match status" value="1"/>
</dbReference>
<evidence type="ECO:0008006" key="10">
    <source>
        <dbReference type="Google" id="ProtNLM"/>
    </source>
</evidence>
<evidence type="ECO:0000313" key="8">
    <source>
        <dbReference type="EMBL" id="RKP25086.1"/>
    </source>
</evidence>
<dbReference type="AlphaFoldDB" id="A0A4P9YYA4"/>
<dbReference type="InterPro" id="IPR007305">
    <property type="entry name" value="Vesicle_transpt_Got1/SFT2"/>
</dbReference>
<keyword evidence="2 7" id="KW-0812">Transmembrane</keyword>
<keyword evidence="5 7" id="KW-0472">Membrane</keyword>
<evidence type="ECO:0000256" key="2">
    <source>
        <dbReference type="ARBA" id="ARBA00022692"/>
    </source>
</evidence>
<comment type="subcellular location">
    <subcellularLocation>
        <location evidence="1">Golgi apparatus membrane</location>
        <topology evidence="1">Multi-pass membrane protein</topology>
    </subcellularLocation>
</comment>
<dbReference type="GO" id="GO:0005783">
    <property type="term" value="C:endoplasmic reticulum"/>
    <property type="evidence" value="ECO:0007669"/>
    <property type="project" value="TreeGrafter"/>
</dbReference>